<protein>
    <recommendedName>
        <fullName evidence="3">CBS domain-containing protein</fullName>
    </recommendedName>
</protein>
<accession>A0A0L0H9T7</accession>
<gene>
    <name evidence="4" type="ORF">SPPG_06773</name>
</gene>
<dbReference type="EMBL" id="KQ257462">
    <property type="protein sequence ID" value="KNC97776.1"/>
    <property type="molecule type" value="Genomic_DNA"/>
</dbReference>
<dbReference type="InterPro" id="IPR046342">
    <property type="entry name" value="CBS_dom_sf"/>
</dbReference>
<dbReference type="Proteomes" id="UP000053201">
    <property type="component" value="Unassembled WGS sequence"/>
</dbReference>
<evidence type="ECO:0000313" key="4">
    <source>
        <dbReference type="EMBL" id="KNC97776.1"/>
    </source>
</evidence>
<proteinExistence type="predicted"/>
<sequence length="385" mass="43776">MATTQTAPQTAPTAPTSLKSLPWPFPIDFLRNHTIDEILEDRMVARANSAANYELAEVNENATVAQAFDKLRADDVTALPCFREEGGKKEYTNMINILSLAAYTIFMTLWDELEDRDFRKAESEAERDERRARMVKEHMDNYFTRPVKDVIGFHAESFKLHSLPRTASVLDLVNIMKDGVHHVLIPPQGDQEADIVSQGDLVRWLTSEKHDDLSLRQLWQIGVDTATTYALKFEGDGDPNQLKYPDGRWTGRQRRYALHLPDNLQAVVAFKSMMVHHLSSVAIVDSKDGTIKANLSATDLRAITPDNVLDVFRPVMEYLSTLPDRREEPVTISRHNTIKDAINKCLQYDVHRVWEIDDETKKPMGNFSLTDVICCLLPLDAPKEE</sequence>
<feature type="domain" description="CBS" evidence="3">
    <location>
        <begin position="328"/>
        <end position="377"/>
    </location>
</feature>
<dbReference type="eggNOG" id="KOG1764">
    <property type="taxonomic scope" value="Eukaryota"/>
</dbReference>
<keyword evidence="2" id="KW-0129">CBS domain</keyword>
<dbReference type="OrthoDB" id="2105719at2759"/>
<dbReference type="InterPro" id="IPR000644">
    <property type="entry name" value="CBS_dom"/>
</dbReference>
<reference evidence="4 5" key="1">
    <citation type="submission" date="2009-08" db="EMBL/GenBank/DDBJ databases">
        <title>The Genome Sequence of Spizellomyces punctatus strain DAOM BR117.</title>
        <authorList>
            <consortium name="The Broad Institute Genome Sequencing Platform"/>
            <person name="Russ C."/>
            <person name="Cuomo C."/>
            <person name="Shea T."/>
            <person name="Young S.K."/>
            <person name="Zeng Q."/>
            <person name="Koehrsen M."/>
            <person name="Haas B."/>
            <person name="Borodovsky M."/>
            <person name="Guigo R."/>
            <person name="Alvarado L."/>
            <person name="Berlin A."/>
            <person name="Bochicchio J."/>
            <person name="Borenstein D."/>
            <person name="Chapman S."/>
            <person name="Chen Z."/>
            <person name="Engels R."/>
            <person name="Freedman E."/>
            <person name="Gellesch M."/>
            <person name="Goldberg J."/>
            <person name="Griggs A."/>
            <person name="Gujja S."/>
            <person name="Heiman D."/>
            <person name="Hepburn T."/>
            <person name="Howarth C."/>
            <person name="Jen D."/>
            <person name="Larson L."/>
            <person name="Lewis B."/>
            <person name="Mehta T."/>
            <person name="Park D."/>
            <person name="Pearson M."/>
            <person name="Roberts A."/>
            <person name="Saif S."/>
            <person name="Shenoy N."/>
            <person name="Sisk P."/>
            <person name="Stolte C."/>
            <person name="Sykes S."/>
            <person name="Thomson T."/>
            <person name="Walk T."/>
            <person name="White J."/>
            <person name="Yandava C."/>
            <person name="Burger G."/>
            <person name="Gray M.W."/>
            <person name="Holland P.W.H."/>
            <person name="King N."/>
            <person name="Lang F.B.F."/>
            <person name="Roger A.J."/>
            <person name="Ruiz-Trillo I."/>
            <person name="Lander E."/>
            <person name="Nusbaum C."/>
        </authorList>
    </citation>
    <scope>NUCLEOTIDE SEQUENCE [LARGE SCALE GENOMIC DNA]</scope>
    <source>
        <strain evidence="4 5">DAOM BR117</strain>
    </source>
</reference>
<keyword evidence="5" id="KW-1185">Reference proteome</keyword>
<dbReference type="AlphaFoldDB" id="A0A0L0H9T7"/>
<dbReference type="VEuPathDB" id="FungiDB:SPPG_06773"/>
<evidence type="ECO:0000256" key="1">
    <source>
        <dbReference type="ARBA" id="ARBA00022737"/>
    </source>
</evidence>
<dbReference type="GeneID" id="27690053"/>
<feature type="domain" description="CBS" evidence="3">
    <location>
        <begin position="256"/>
        <end position="305"/>
    </location>
</feature>
<dbReference type="InterPro" id="IPR050511">
    <property type="entry name" value="AMPK_gamma/SDS23_families"/>
</dbReference>
<dbReference type="STRING" id="645134.A0A0L0H9T7"/>
<evidence type="ECO:0000259" key="3">
    <source>
        <dbReference type="SMART" id="SM00116"/>
    </source>
</evidence>
<dbReference type="InParanoid" id="A0A0L0H9T7"/>
<name>A0A0L0H9T7_SPIPD</name>
<feature type="domain" description="CBS" evidence="3">
    <location>
        <begin position="159"/>
        <end position="206"/>
    </location>
</feature>
<dbReference type="Pfam" id="PF00571">
    <property type="entry name" value="CBS"/>
    <property type="match status" value="1"/>
</dbReference>
<dbReference type="RefSeq" id="XP_016605816.1">
    <property type="nucleotide sequence ID" value="XM_016754973.1"/>
</dbReference>
<dbReference type="Gene3D" id="3.10.580.10">
    <property type="entry name" value="CBS-domain"/>
    <property type="match status" value="2"/>
</dbReference>
<dbReference type="SMART" id="SM00116">
    <property type="entry name" value="CBS"/>
    <property type="match status" value="3"/>
</dbReference>
<evidence type="ECO:0000256" key="2">
    <source>
        <dbReference type="ARBA" id="ARBA00023122"/>
    </source>
</evidence>
<organism evidence="4 5">
    <name type="scientific">Spizellomyces punctatus (strain DAOM BR117)</name>
    <dbReference type="NCBI Taxonomy" id="645134"/>
    <lineage>
        <taxon>Eukaryota</taxon>
        <taxon>Fungi</taxon>
        <taxon>Fungi incertae sedis</taxon>
        <taxon>Chytridiomycota</taxon>
        <taxon>Chytridiomycota incertae sedis</taxon>
        <taxon>Chytridiomycetes</taxon>
        <taxon>Spizellomycetales</taxon>
        <taxon>Spizellomycetaceae</taxon>
        <taxon>Spizellomyces</taxon>
    </lineage>
</organism>
<dbReference type="PANTHER" id="PTHR13780">
    <property type="entry name" value="AMP-ACTIVATED PROTEIN KINASE, GAMMA REGULATORY SUBUNIT"/>
    <property type="match status" value="1"/>
</dbReference>
<keyword evidence="1" id="KW-0677">Repeat</keyword>
<dbReference type="SUPFAM" id="SSF54631">
    <property type="entry name" value="CBS-domain pair"/>
    <property type="match status" value="2"/>
</dbReference>
<evidence type="ECO:0000313" key="5">
    <source>
        <dbReference type="Proteomes" id="UP000053201"/>
    </source>
</evidence>